<dbReference type="InterPro" id="IPR036188">
    <property type="entry name" value="FAD/NAD-bd_sf"/>
</dbReference>
<evidence type="ECO:0000256" key="4">
    <source>
        <dbReference type="ARBA" id="ARBA00022857"/>
    </source>
</evidence>
<dbReference type="SUPFAM" id="SSF51905">
    <property type="entry name" value="FAD/NAD(P)-binding domain"/>
    <property type="match status" value="1"/>
</dbReference>
<gene>
    <name evidence="8" type="primary">kh</name>
    <name evidence="8" type="ORF">CDAR_606871</name>
</gene>
<evidence type="ECO:0000256" key="3">
    <source>
        <dbReference type="ARBA" id="ARBA00022827"/>
    </source>
</evidence>
<keyword evidence="4" id="KW-0521">NADP</keyword>
<dbReference type="AlphaFoldDB" id="A0AAV4R2C4"/>
<dbReference type="GO" id="GO:0071949">
    <property type="term" value="F:FAD binding"/>
    <property type="evidence" value="ECO:0007669"/>
    <property type="project" value="InterPro"/>
</dbReference>
<reference evidence="8 9" key="1">
    <citation type="submission" date="2021-06" db="EMBL/GenBank/DDBJ databases">
        <title>Caerostris darwini draft genome.</title>
        <authorList>
            <person name="Kono N."/>
            <person name="Arakawa K."/>
        </authorList>
    </citation>
    <scope>NUCLEOTIDE SEQUENCE [LARGE SCALE GENOMIC DNA]</scope>
</reference>
<feature type="domain" description="FAD-binding" evidence="7">
    <location>
        <begin position="6"/>
        <end position="218"/>
    </location>
</feature>
<dbReference type="InterPro" id="IPR002938">
    <property type="entry name" value="FAD-bd"/>
</dbReference>
<dbReference type="GO" id="GO:0070189">
    <property type="term" value="P:kynurenine metabolic process"/>
    <property type="evidence" value="ECO:0007669"/>
    <property type="project" value="TreeGrafter"/>
</dbReference>
<dbReference type="Proteomes" id="UP001054837">
    <property type="component" value="Unassembled WGS sequence"/>
</dbReference>
<evidence type="ECO:0000256" key="2">
    <source>
        <dbReference type="ARBA" id="ARBA00022630"/>
    </source>
</evidence>
<dbReference type="PROSITE" id="PS51257">
    <property type="entry name" value="PROKAR_LIPOPROTEIN"/>
    <property type="match status" value="1"/>
</dbReference>
<keyword evidence="5" id="KW-0560">Oxidoreductase</keyword>
<name>A0AAV4R2C4_9ARAC</name>
<keyword evidence="2" id="KW-0285">Flavoprotein</keyword>
<protein>
    <submittedName>
        <fullName evidence="8">Kynurenine 3-monooxygenase</fullName>
    </submittedName>
</protein>
<comment type="cofactor">
    <cofactor evidence="1">
        <name>FAD</name>
        <dbReference type="ChEBI" id="CHEBI:57692"/>
    </cofactor>
</comment>
<keyword evidence="6" id="KW-0503">Monooxygenase</keyword>
<sequence length="277" mass="31758">MEGKDIQVSIIGGGLVGSLCSCVLAKHGIRVKLYEYRDDVRRTGIVDDGRRMNLVLSERGISALRLAGLEDINKYTTPITGRMMHKCDGTRVPFPMDNKGRCTYSIVRKDLNEVLLTMTEKNPNVEIFFKHKFKSFDFKNRKFYLQGPDGEIKEKSSDLLIGCDGAYSAVRRQMAKTPRFDCSQSYFDNGYIEITMPPTATGEFAMEGDYLHFWPRKNVMLAALPNKDRSYTVSLFMPFEIFEQLSTREKLLHFLPKTFLMPFPLLEKKSWLPIFSG</sequence>
<dbReference type="GO" id="GO:0004502">
    <property type="term" value="F:kynurenine 3-monooxygenase activity"/>
    <property type="evidence" value="ECO:0007669"/>
    <property type="project" value="TreeGrafter"/>
</dbReference>
<dbReference type="GO" id="GO:0005741">
    <property type="term" value="C:mitochondrial outer membrane"/>
    <property type="evidence" value="ECO:0007669"/>
    <property type="project" value="TreeGrafter"/>
</dbReference>
<evidence type="ECO:0000259" key="7">
    <source>
        <dbReference type="Pfam" id="PF01494"/>
    </source>
</evidence>
<dbReference type="Gene3D" id="3.50.50.60">
    <property type="entry name" value="FAD/NAD(P)-binding domain"/>
    <property type="match status" value="1"/>
</dbReference>
<evidence type="ECO:0000256" key="6">
    <source>
        <dbReference type="ARBA" id="ARBA00023033"/>
    </source>
</evidence>
<organism evidence="8 9">
    <name type="scientific">Caerostris darwini</name>
    <dbReference type="NCBI Taxonomy" id="1538125"/>
    <lineage>
        <taxon>Eukaryota</taxon>
        <taxon>Metazoa</taxon>
        <taxon>Ecdysozoa</taxon>
        <taxon>Arthropoda</taxon>
        <taxon>Chelicerata</taxon>
        <taxon>Arachnida</taxon>
        <taxon>Araneae</taxon>
        <taxon>Araneomorphae</taxon>
        <taxon>Entelegynae</taxon>
        <taxon>Araneoidea</taxon>
        <taxon>Araneidae</taxon>
        <taxon>Caerostris</taxon>
    </lineage>
</organism>
<evidence type="ECO:0000313" key="8">
    <source>
        <dbReference type="EMBL" id="GIY14736.1"/>
    </source>
</evidence>
<evidence type="ECO:0000313" key="9">
    <source>
        <dbReference type="Proteomes" id="UP001054837"/>
    </source>
</evidence>
<evidence type="ECO:0000256" key="5">
    <source>
        <dbReference type="ARBA" id="ARBA00023002"/>
    </source>
</evidence>
<proteinExistence type="predicted"/>
<comment type="caution">
    <text evidence="8">The sequence shown here is derived from an EMBL/GenBank/DDBJ whole genome shotgun (WGS) entry which is preliminary data.</text>
</comment>
<dbReference type="EMBL" id="BPLQ01005406">
    <property type="protein sequence ID" value="GIY14736.1"/>
    <property type="molecule type" value="Genomic_DNA"/>
</dbReference>
<keyword evidence="9" id="KW-1185">Reference proteome</keyword>
<keyword evidence="3" id="KW-0274">FAD</keyword>
<dbReference type="PANTHER" id="PTHR46028">
    <property type="entry name" value="KYNURENINE 3-MONOOXYGENASE"/>
    <property type="match status" value="1"/>
</dbReference>
<dbReference type="Pfam" id="PF01494">
    <property type="entry name" value="FAD_binding_3"/>
    <property type="match status" value="1"/>
</dbReference>
<dbReference type="PRINTS" id="PR00420">
    <property type="entry name" value="RNGMNOXGNASE"/>
</dbReference>
<accession>A0AAV4R2C4</accession>
<evidence type="ECO:0000256" key="1">
    <source>
        <dbReference type="ARBA" id="ARBA00001974"/>
    </source>
</evidence>
<dbReference type="PANTHER" id="PTHR46028:SF2">
    <property type="entry name" value="KYNURENINE 3-MONOOXYGENASE"/>
    <property type="match status" value="1"/>
</dbReference>